<dbReference type="InterPro" id="IPR015421">
    <property type="entry name" value="PyrdxlP-dep_Trfase_major"/>
</dbReference>
<comment type="caution">
    <text evidence="10">The sequence shown here is derived from an EMBL/GenBank/DDBJ whole genome shotgun (WGS) entry which is preliminary data.</text>
</comment>
<dbReference type="GO" id="GO:0030170">
    <property type="term" value="F:pyridoxal phosphate binding"/>
    <property type="evidence" value="ECO:0007669"/>
    <property type="project" value="InterPro"/>
</dbReference>
<keyword evidence="5 8" id="KW-0808">Transferase</keyword>
<dbReference type="Proteomes" id="UP001143486">
    <property type="component" value="Unassembled WGS sequence"/>
</dbReference>
<keyword evidence="6" id="KW-0663">Pyridoxal phosphate</keyword>
<accession>A0A9W6IQR5</accession>
<evidence type="ECO:0000313" key="10">
    <source>
        <dbReference type="EMBL" id="GLK53824.1"/>
    </source>
</evidence>
<dbReference type="GO" id="GO:0006520">
    <property type="term" value="P:amino acid metabolic process"/>
    <property type="evidence" value="ECO:0007669"/>
    <property type="project" value="InterPro"/>
</dbReference>
<name>A0A9W6IQR5_9PROT</name>
<evidence type="ECO:0000256" key="8">
    <source>
        <dbReference type="RuleBase" id="RU000481"/>
    </source>
</evidence>
<dbReference type="InterPro" id="IPR015424">
    <property type="entry name" value="PyrdxlP-dep_Trfase"/>
</dbReference>
<comment type="subunit">
    <text evidence="3">Homodimer.</text>
</comment>
<dbReference type="PANTHER" id="PTHR46383:SF1">
    <property type="entry name" value="ASPARTATE AMINOTRANSFERASE"/>
    <property type="match status" value="1"/>
</dbReference>
<evidence type="ECO:0000256" key="1">
    <source>
        <dbReference type="ARBA" id="ARBA00001933"/>
    </source>
</evidence>
<organism evidence="10 11">
    <name type="scientific">Maricaulis virginensis</name>
    <dbReference type="NCBI Taxonomy" id="144022"/>
    <lineage>
        <taxon>Bacteria</taxon>
        <taxon>Pseudomonadati</taxon>
        <taxon>Pseudomonadota</taxon>
        <taxon>Alphaproteobacteria</taxon>
        <taxon>Maricaulales</taxon>
        <taxon>Maricaulaceae</taxon>
        <taxon>Maricaulis</taxon>
    </lineage>
</organism>
<reference evidence="10" key="2">
    <citation type="submission" date="2023-01" db="EMBL/GenBank/DDBJ databases">
        <authorList>
            <person name="Sun Q."/>
            <person name="Evtushenko L."/>
        </authorList>
    </citation>
    <scope>NUCLEOTIDE SEQUENCE</scope>
    <source>
        <strain evidence="10">VKM B-1513</strain>
    </source>
</reference>
<comment type="catalytic activity">
    <reaction evidence="7">
        <text>L-aspartate + 2-oxoglutarate = oxaloacetate + L-glutamate</text>
        <dbReference type="Rhea" id="RHEA:21824"/>
        <dbReference type="ChEBI" id="CHEBI:16452"/>
        <dbReference type="ChEBI" id="CHEBI:16810"/>
        <dbReference type="ChEBI" id="CHEBI:29985"/>
        <dbReference type="ChEBI" id="CHEBI:29991"/>
        <dbReference type="EC" id="2.6.1.1"/>
    </reaction>
</comment>
<protein>
    <recommendedName>
        <fullName evidence="8">Aminotransferase</fullName>
        <ecNumber evidence="8">2.6.1.-</ecNumber>
    </recommendedName>
</protein>
<dbReference type="GO" id="GO:0004069">
    <property type="term" value="F:L-aspartate:2-oxoglutarate aminotransferase activity"/>
    <property type="evidence" value="ECO:0007669"/>
    <property type="project" value="UniProtKB-EC"/>
</dbReference>
<dbReference type="RefSeq" id="WP_271188163.1">
    <property type="nucleotide sequence ID" value="NZ_BSFE01000014.1"/>
</dbReference>
<comment type="similarity">
    <text evidence="2 8">Belongs to the class-I pyridoxal-phosphate-dependent aminotransferase family.</text>
</comment>
<evidence type="ECO:0000259" key="9">
    <source>
        <dbReference type="Pfam" id="PF00155"/>
    </source>
</evidence>
<evidence type="ECO:0000256" key="3">
    <source>
        <dbReference type="ARBA" id="ARBA00011738"/>
    </source>
</evidence>
<evidence type="ECO:0000256" key="7">
    <source>
        <dbReference type="ARBA" id="ARBA00049185"/>
    </source>
</evidence>
<dbReference type="Gene3D" id="3.40.640.10">
    <property type="entry name" value="Type I PLP-dependent aspartate aminotransferase-like (Major domain)"/>
    <property type="match status" value="1"/>
</dbReference>
<dbReference type="Gene3D" id="3.90.1150.10">
    <property type="entry name" value="Aspartate Aminotransferase, domain 1"/>
    <property type="match status" value="1"/>
</dbReference>
<dbReference type="EMBL" id="BSFE01000014">
    <property type="protein sequence ID" value="GLK53824.1"/>
    <property type="molecule type" value="Genomic_DNA"/>
</dbReference>
<comment type="cofactor">
    <cofactor evidence="1 8">
        <name>pyridoxal 5'-phosphate</name>
        <dbReference type="ChEBI" id="CHEBI:597326"/>
    </cofactor>
</comment>
<dbReference type="InterPro" id="IPR050596">
    <property type="entry name" value="AspAT/PAT-like"/>
</dbReference>
<dbReference type="Pfam" id="PF00155">
    <property type="entry name" value="Aminotran_1_2"/>
    <property type="match status" value="1"/>
</dbReference>
<evidence type="ECO:0000256" key="2">
    <source>
        <dbReference type="ARBA" id="ARBA00007441"/>
    </source>
</evidence>
<evidence type="ECO:0000256" key="4">
    <source>
        <dbReference type="ARBA" id="ARBA00022576"/>
    </source>
</evidence>
<dbReference type="FunFam" id="3.40.640.10:FF:000033">
    <property type="entry name" value="Aspartate aminotransferase"/>
    <property type="match status" value="1"/>
</dbReference>
<dbReference type="EC" id="2.6.1.-" evidence="8"/>
<evidence type="ECO:0000313" key="11">
    <source>
        <dbReference type="Proteomes" id="UP001143486"/>
    </source>
</evidence>
<keyword evidence="11" id="KW-1185">Reference proteome</keyword>
<gene>
    <name evidence="10" type="ORF">GCM10017621_33320</name>
</gene>
<proteinExistence type="inferred from homology"/>
<dbReference type="InterPro" id="IPR004838">
    <property type="entry name" value="NHTrfase_class1_PyrdxlP-BS"/>
</dbReference>
<dbReference type="SUPFAM" id="SSF53383">
    <property type="entry name" value="PLP-dependent transferases"/>
    <property type="match status" value="1"/>
</dbReference>
<reference evidence="10" key="1">
    <citation type="journal article" date="2014" name="Int. J. Syst. Evol. Microbiol.">
        <title>Complete genome sequence of Corynebacterium casei LMG S-19264T (=DSM 44701T), isolated from a smear-ripened cheese.</title>
        <authorList>
            <consortium name="US DOE Joint Genome Institute (JGI-PGF)"/>
            <person name="Walter F."/>
            <person name="Albersmeier A."/>
            <person name="Kalinowski J."/>
            <person name="Ruckert C."/>
        </authorList>
    </citation>
    <scope>NUCLEOTIDE SEQUENCE</scope>
    <source>
        <strain evidence="10">VKM B-1513</strain>
    </source>
</reference>
<evidence type="ECO:0000256" key="5">
    <source>
        <dbReference type="ARBA" id="ARBA00022679"/>
    </source>
</evidence>
<feature type="domain" description="Aminotransferase class I/classII large" evidence="9">
    <location>
        <begin position="33"/>
        <end position="389"/>
    </location>
</feature>
<dbReference type="InterPro" id="IPR015422">
    <property type="entry name" value="PyrdxlP-dep_Trfase_small"/>
</dbReference>
<dbReference type="CDD" id="cd00609">
    <property type="entry name" value="AAT_like"/>
    <property type="match status" value="1"/>
</dbReference>
<dbReference type="PROSITE" id="PS00105">
    <property type="entry name" value="AA_TRANSFER_CLASS_1"/>
    <property type="match status" value="1"/>
</dbReference>
<dbReference type="AlphaFoldDB" id="A0A9W6IQR5"/>
<dbReference type="PANTHER" id="PTHR46383">
    <property type="entry name" value="ASPARTATE AMINOTRANSFERASE"/>
    <property type="match status" value="1"/>
</dbReference>
<evidence type="ECO:0000256" key="6">
    <source>
        <dbReference type="ARBA" id="ARBA00022898"/>
    </source>
</evidence>
<keyword evidence="4 8" id="KW-0032">Aminotransferase</keyword>
<dbReference type="InterPro" id="IPR004839">
    <property type="entry name" value="Aminotransferase_I/II_large"/>
</dbReference>
<sequence>MTFTPSAALQRVQPSATLAVTQKARDLKAKGIDVISLGAGEPDFDTPDHIKEAAIDAIRRGETKYTAVDGIPELKDAIVKKFRRDNGLEYMAAQVHVSTGGKPVIYNALLASLNPGDEVIIPAPYWVSYPEMVNLVGGTPVPIRAGIESRFKITPEQLEAAITPKTRWLILNSPSNPTGVGYTAAELKALADVLLRHSHVWVMTDDMYEHIVYEGYEFATIAQVEPKLYDRTLTMNGVSKAYSMTGWRIGYAGGPQALIKEMGKVASQTTSNPCSISQWASVAALNGDHSFLEARNAAFLRRRGLVLEAINASDGLVAPTPEGAFYVFADCSGTLGKTAPDGTRIENDTDFCSALLEAEAVAVVPGVAFGLEPGFRISYATDDASLKEAGLRIQRFCASLK</sequence>